<protein>
    <submittedName>
        <fullName evidence="2">Cupin domain-containing protein</fullName>
    </submittedName>
</protein>
<proteinExistence type="predicted"/>
<dbReference type="RefSeq" id="WP_169073548.1">
    <property type="nucleotide sequence ID" value="NZ_JABBXH010000001.1"/>
</dbReference>
<evidence type="ECO:0000313" key="3">
    <source>
        <dbReference type="Proteomes" id="UP000568664"/>
    </source>
</evidence>
<dbReference type="AlphaFoldDB" id="A0A7Y0Q4Q3"/>
<feature type="domain" description="Cupin type-2" evidence="1">
    <location>
        <begin position="61"/>
        <end position="127"/>
    </location>
</feature>
<sequence>MIKLFILFKAGLIISVLSMLVLPIHAKSVLEGNIEVQPLARFALAKQVPVMAGFDIRARRIVVPAGAKIGEHEHSKRPGIVYVESGVIVEYRGSSQRELKAGDSLVEDATTVHSYKNISDEDCVLIAFDLPAQ</sequence>
<reference evidence="2 3" key="1">
    <citation type="submission" date="2020-04" db="EMBL/GenBank/DDBJ databases">
        <title>Thalassotalea sp. M1531, isolated from the surface of marine red alga.</title>
        <authorList>
            <person name="Pang L."/>
            <person name="Lu D.-C."/>
        </authorList>
    </citation>
    <scope>NUCLEOTIDE SEQUENCE [LARGE SCALE GENOMIC DNA]</scope>
    <source>
        <strain evidence="2 3">M1531</strain>
    </source>
</reference>
<comment type="caution">
    <text evidence="2">The sequence shown here is derived from an EMBL/GenBank/DDBJ whole genome shotgun (WGS) entry which is preliminary data.</text>
</comment>
<evidence type="ECO:0000313" key="2">
    <source>
        <dbReference type="EMBL" id="NMP30214.1"/>
    </source>
</evidence>
<dbReference type="Gene3D" id="2.60.120.10">
    <property type="entry name" value="Jelly Rolls"/>
    <property type="match status" value="1"/>
</dbReference>
<accession>A0A7Y0Q4Q3</accession>
<dbReference type="EMBL" id="JABBXH010000001">
    <property type="protein sequence ID" value="NMP30214.1"/>
    <property type="molecule type" value="Genomic_DNA"/>
</dbReference>
<dbReference type="InterPro" id="IPR013096">
    <property type="entry name" value="Cupin_2"/>
</dbReference>
<dbReference type="InterPro" id="IPR014710">
    <property type="entry name" value="RmlC-like_jellyroll"/>
</dbReference>
<evidence type="ECO:0000259" key="1">
    <source>
        <dbReference type="Pfam" id="PF07883"/>
    </source>
</evidence>
<keyword evidence="3" id="KW-1185">Reference proteome</keyword>
<dbReference type="InterPro" id="IPR011051">
    <property type="entry name" value="RmlC_Cupin_sf"/>
</dbReference>
<dbReference type="SUPFAM" id="SSF51182">
    <property type="entry name" value="RmlC-like cupins"/>
    <property type="match status" value="1"/>
</dbReference>
<name>A0A7Y0Q4Q3_9GAMM</name>
<dbReference type="Proteomes" id="UP000568664">
    <property type="component" value="Unassembled WGS sequence"/>
</dbReference>
<gene>
    <name evidence="2" type="ORF">HII17_01455</name>
</gene>
<organism evidence="2 3">
    <name type="scientific">Thalassotalea algicola</name>
    <dbReference type="NCBI Taxonomy" id="2716224"/>
    <lineage>
        <taxon>Bacteria</taxon>
        <taxon>Pseudomonadati</taxon>
        <taxon>Pseudomonadota</taxon>
        <taxon>Gammaproteobacteria</taxon>
        <taxon>Alteromonadales</taxon>
        <taxon>Colwelliaceae</taxon>
        <taxon>Thalassotalea</taxon>
    </lineage>
</organism>
<dbReference type="Pfam" id="PF07883">
    <property type="entry name" value="Cupin_2"/>
    <property type="match status" value="1"/>
</dbReference>